<sequence length="31" mass="3310">MSQNQTFVVSPEEGETFTIGALKIVSRVIGA</sequence>
<protein>
    <submittedName>
        <fullName evidence="1">Unannotated protein</fullName>
    </submittedName>
</protein>
<reference evidence="1" key="1">
    <citation type="submission" date="2020-05" db="EMBL/GenBank/DDBJ databases">
        <authorList>
            <person name="Chiriac C."/>
            <person name="Salcher M."/>
            <person name="Ghai R."/>
            <person name="Kavagutti S V."/>
        </authorList>
    </citation>
    <scope>NUCLEOTIDE SEQUENCE</scope>
</reference>
<name>A0A6J5Z842_9ZZZZ</name>
<organism evidence="1">
    <name type="scientific">freshwater metagenome</name>
    <dbReference type="NCBI Taxonomy" id="449393"/>
    <lineage>
        <taxon>unclassified sequences</taxon>
        <taxon>metagenomes</taxon>
        <taxon>ecological metagenomes</taxon>
    </lineage>
</organism>
<accession>A0A6J5Z842</accession>
<evidence type="ECO:0000313" key="1">
    <source>
        <dbReference type="EMBL" id="CAB4338791.1"/>
    </source>
</evidence>
<proteinExistence type="predicted"/>
<dbReference type="EMBL" id="CAESAJ010000077">
    <property type="protein sequence ID" value="CAB4338791.1"/>
    <property type="molecule type" value="Genomic_DNA"/>
</dbReference>
<gene>
    <name evidence="1" type="ORF">UFOPK3770_00781</name>
</gene>
<dbReference type="AlphaFoldDB" id="A0A6J5Z842"/>